<proteinExistence type="predicted"/>
<organism evidence="2 3">
    <name type="scientific">Mitsuokella multacida</name>
    <dbReference type="NCBI Taxonomy" id="52226"/>
    <lineage>
        <taxon>Bacteria</taxon>
        <taxon>Bacillati</taxon>
        <taxon>Bacillota</taxon>
        <taxon>Negativicutes</taxon>
        <taxon>Selenomonadales</taxon>
        <taxon>Selenomonadaceae</taxon>
        <taxon>Mitsuokella</taxon>
    </lineage>
</organism>
<evidence type="ECO:0000313" key="2">
    <source>
        <dbReference type="EMBL" id="RHF50486.1"/>
    </source>
</evidence>
<reference evidence="2 3" key="1">
    <citation type="submission" date="2018-08" db="EMBL/GenBank/DDBJ databases">
        <title>A genome reference for cultivated species of the human gut microbiota.</title>
        <authorList>
            <person name="Zou Y."/>
            <person name="Xue W."/>
            <person name="Luo G."/>
        </authorList>
    </citation>
    <scope>NUCLEOTIDE SEQUENCE [LARGE SCALE GENOMIC DNA]</scope>
    <source>
        <strain evidence="2 3">AM25-21AC</strain>
    </source>
</reference>
<evidence type="ECO:0000313" key="3">
    <source>
        <dbReference type="Proteomes" id="UP000283442"/>
    </source>
</evidence>
<sequence>MDTKALEANLKWRGIALKVFDTKEHAAAYLTASIKGKTVGFGGSMTLEEMGLYEKLKKENTVYWHWREEMTGDEAKAKAYLADVYITSLNGVAETGELVNIDGSGNRVAATLTKHERLYFVVGENKIAPDLHSAINRARNIASPLNAQRLHRKTPCAIKADRCYDCKSPERICRSLNILWEKPMQIGACELILIREKLGY</sequence>
<gene>
    <name evidence="2" type="ORF">DW674_11075</name>
</gene>
<dbReference type="PANTHER" id="PTHR36179">
    <property type="entry name" value="LUD_DOM DOMAIN-CONTAINING PROTEIN"/>
    <property type="match status" value="1"/>
</dbReference>
<dbReference type="EMBL" id="QRHE01000015">
    <property type="protein sequence ID" value="RHF50486.1"/>
    <property type="molecule type" value="Genomic_DNA"/>
</dbReference>
<dbReference type="InterPro" id="IPR024185">
    <property type="entry name" value="FTHF_cligase-like_sf"/>
</dbReference>
<evidence type="ECO:0000259" key="1">
    <source>
        <dbReference type="Pfam" id="PF02589"/>
    </source>
</evidence>
<dbReference type="Pfam" id="PF02589">
    <property type="entry name" value="LUD_dom"/>
    <property type="match status" value="1"/>
</dbReference>
<dbReference type="InterPro" id="IPR003741">
    <property type="entry name" value="LUD_dom"/>
</dbReference>
<dbReference type="OrthoDB" id="9809147at2"/>
<dbReference type="PANTHER" id="PTHR36179:SF2">
    <property type="entry name" value="LUD DOMAIN-CONTAINING PROTEIN"/>
    <property type="match status" value="1"/>
</dbReference>
<comment type="caution">
    <text evidence="2">The sequence shown here is derived from an EMBL/GenBank/DDBJ whole genome shotgun (WGS) entry which is preliminary data.</text>
</comment>
<protein>
    <submittedName>
        <fullName evidence="2">Lactate utilization protein</fullName>
    </submittedName>
</protein>
<dbReference type="Gene3D" id="3.40.50.10420">
    <property type="entry name" value="NagB/RpiA/CoA transferase-like"/>
    <property type="match status" value="1"/>
</dbReference>
<dbReference type="RefSeq" id="WP_118176925.1">
    <property type="nucleotide sequence ID" value="NZ_CP195933.1"/>
</dbReference>
<feature type="domain" description="LUD" evidence="1">
    <location>
        <begin position="6"/>
        <end position="178"/>
    </location>
</feature>
<dbReference type="AlphaFoldDB" id="A0A414NTS9"/>
<name>A0A414NTS9_9FIRM</name>
<accession>A0A414NTS9</accession>
<dbReference type="Proteomes" id="UP000283442">
    <property type="component" value="Unassembled WGS sequence"/>
</dbReference>